<dbReference type="Proteomes" id="UP000236370">
    <property type="component" value="Unassembled WGS sequence"/>
</dbReference>
<gene>
    <name evidence="9" type="ORF">CK820_G0042121</name>
</gene>
<evidence type="ECO:0000256" key="3">
    <source>
        <dbReference type="ARBA" id="ARBA00022989"/>
    </source>
</evidence>
<evidence type="ECO:0000256" key="7">
    <source>
        <dbReference type="SAM" id="MobiDB-lite"/>
    </source>
</evidence>
<accession>A0A2J8K3I0</accession>
<dbReference type="GO" id="GO:0016020">
    <property type="term" value="C:membrane"/>
    <property type="evidence" value="ECO:0007669"/>
    <property type="project" value="UniProtKB-SubCell"/>
</dbReference>
<evidence type="ECO:0000256" key="2">
    <source>
        <dbReference type="ARBA" id="ARBA00022692"/>
    </source>
</evidence>
<evidence type="ECO:0000313" key="11">
    <source>
        <dbReference type="Proteomes" id="UP000236370"/>
    </source>
</evidence>
<protein>
    <submittedName>
        <fullName evidence="9">SMCO2 isoform 2</fullName>
    </submittedName>
    <submittedName>
        <fullName evidence="10">SMCO2 isoform 3</fullName>
    </submittedName>
</protein>
<feature type="transmembrane region" description="Helical" evidence="8">
    <location>
        <begin position="286"/>
        <end position="309"/>
    </location>
</feature>
<keyword evidence="2 8" id="KW-0812">Transmembrane</keyword>
<evidence type="ECO:0000256" key="5">
    <source>
        <dbReference type="ARBA" id="ARBA00023136"/>
    </source>
</evidence>
<comment type="caution">
    <text evidence="9">The sequence shown here is derived from an EMBL/GenBank/DDBJ whole genome shotgun (WGS) entry which is preliminary data.</text>
</comment>
<keyword evidence="5 8" id="KW-0472">Membrane</keyword>
<feature type="coiled-coil region" evidence="6">
    <location>
        <begin position="169"/>
        <end position="238"/>
    </location>
</feature>
<dbReference type="AlphaFoldDB" id="A0A2J8K3I0"/>
<feature type="region of interest" description="Disordered" evidence="7">
    <location>
        <begin position="86"/>
        <end position="108"/>
    </location>
</feature>
<evidence type="ECO:0000256" key="1">
    <source>
        <dbReference type="ARBA" id="ARBA00004167"/>
    </source>
</evidence>
<organism evidence="9 11">
    <name type="scientific">Pan troglodytes</name>
    <name type="common">Chimpanzee</name>
    <dbReference type="NCBI Taxonomy" id="9598"/>
    <lineage>
        <taxon>Eukaryota</taxon>
        <taxon>Metazoa</taxon>
        <taxon>Chordata</taxon>
        <taxon>Craniata</taxon>
        <taxon>Vertebrata</taxon>
        <taxon>Euteleostomi</taxon>
        <taxon>Mammalia</taxon>
        <taxon>Eutheria</taxon>
        <taxon>Euarchontoglires</taxon>
        <taxon>Primates</taxon>
        <taxon>Haplorrhini</taxon>
        <taxon>Catarrhini</taxon>
        <taxon>Hominidae</taxon>
        <taxon>Pan</taxon>
    </lineage>
</organism>
<evidence type="ECO:0000256" key="4">
    <source>
        <dbReference type="ARBA" id="ARBA00023054"/>
    </source>
</evidence>
<evidence type="ECO:0000256" key="6">
    <source>
        <dbReference type="SAM" id="Coils"/>
    </source>
</evidence>
<keyword evidence="3 8" id="KW-1133">Transmembrane helix</keyword>
<feature type="compositionally biased region" description="Basic and acidic residues" evidence="7">
    <location>
        <begin position="86"/>
        <end position="99"/>
    </location>
</feature>
<dbReference type="InterPro" id="IPR026617">
    <property type="entry name" value="SMCO2/5"/>
</dbReference>
<evidence type="ECO:0000313" key="10">
    <source>
        <dbReference type="EMBL" id="PNI29513.1"/>
    </source>
</evidence>
<dbReference type="EMBL" id="NBAG03000397">
    <property type="protein sequence ID" value="PNI29512.1"/>
    <property type="molecule type" value="Genomic_DNA"/>
</dbReference>
<dbReference type="PANTHER" id="PTHR22422:SF5">
    <property type="entry name" value="SINGLE-PASS MEMBRANE AND COILED-COIL DOMAIN-CONTAINING PROTEIN 2"/>
    <property type="match status" value="1"/>
</dbReference>
<dbReference type="EMBL" id="NBAG03000397">
    <property type="protein sequence ID" value="PNI29513.1"/>
    <property type="molecule type" value="Genomic_DNA"/>
</dbReference>
<evidence type="ECO:0000313" key="9">
    <source>
        <dbReference type="EMBL" id="PNI29512.1"/>
    </source>
</evidence>
<comment type="subcellular location">
    <subcellularLocation>
        <location evidence="1">Membrane</location>
        <topology evidence="1">Single-pass membrane protein</topology>
    </subcellularLocation>
</comment>
<reference evidence="9 11" key="1">
    <citation type="submission" date="2017-12" db="EMBL/GenBank/DDBJ databases">
        <title>High-resolution comparative analysis of great ape genomes.</title>
        <authorList>
            <person name="Pollen A."/>
            <person name="Hastie A."/>
            <person name="Hormozdiari F."/>
            <person name="Dougherty M."/>
            <person name="Liu R."/>
            <person name="Chaisson M."/>
            <person name="Hoppe E."/>
            <person name="Hill C."/>
            <person name="Pang A."/>
            <person name="Hillier L."/>
            <person name="Baker C."/>
            <person name="Armstrong J."/>
            <person name="Shendure J."/>
            <person name="Paten B."/>
            <person name="Wilson R."/>
            <person name="Chao H."/>
            <person name="Schneider V."/>
            <person name="Ventura M."/>
            <person name="Kronenberg Z."/>
            <person name="Murali S."/>
            <person name="Gordon D."/>
            <person name="Cantsilieris S."/>
            <person name="Munson K."/>
            <person name="Nelson B."/>
            <person name="Raja A."/>
            <person name="Underwood J."/>
            <person name="Diekhans M."/>
            <person name="Fiddes I."/>
            <person name="Haussler D."/>
            <person name="Eichler E."/>
        </authorList>
    </citation>
    <scope>NUCLEOTIDE SEQUENCE [LARGE SCALE GENOMIC DNA]</scope>
    <source>
        <strain evidence="9">Yerkes chimp pedigree #C0471</strain>
        <tissue evidence="9">Blood</tissue>
    </source>
</reference>
<keyword evidence="4 6" id="KW-0175">Coiled coil</keyword>
<evidence type="ECO:0000256" key="8">
    <source>
        <dbReference type="SAM" id="Phobius"/>
    </source>
</evidence>
<sequence length="343" mass="39602">MALTPTNLNNEMSLQMKMDCQEQQLTKKNNGFFQKLNVTKGAMQDLLKEIIKVDHILDRSDDEDDMSSENPQTDFLHKGMLELEAEHDQDLSKQDKQETDVDEDPQASTSLQFSKKNLLELCLKGMFLKLNYWNTKIGLQVKELGADYIDGMEKIDNIIKKINVTENTVKSLLKDMLTLKGQIEKLEDRGLDLDQGTNTEVNTCNEVYELKKKVMERLEDLCKNVKLLSAKLRMYQMEAEDTDSHSFEEIDTEEMEALLPQAPASFLVQKSPPRNTAWKRALRISIMFHVLTVTGLLCYILFFGATFLFERVLLRMLGCRTTWDLREMREPFLNLEVEALLPS</sequence>
<name>A0A2J8K3I0_PANTR</name>
<proteinExistence type="predicted"/>
<dbReference type="PANTHER" id="PTHR22422">
    <property type="entry name" value="TRANSMEMBRANE AND COILED-COIL DOMAIN-CONTAINING PROTEIN 5B-RELATED"/>
    <property type="match status" value="1"/>
</dbReference>
<dbReference type="STRING" id="9598.ENSPTRP00000060086"/>